<reference evidence="1" key="2">
    <citation type="submission" date="2015-06" db="UniProtKB">
        <authorList>
            <consortium name="EnsemblPlants"/>
        </authorList>
    </citation>
    <scope>IDENTIFICATION</scope>
    <source>
        <strain evidence="1">DM1-3 516 R44</strain>
    </source>
</reference>
<dbReference type="HOGENOM" id="CLU_3160987_0_0_1"/>
<proteinExistence type="predicted"/>
<keyword evidence="2" id="KW-1185">Reference proteome</keyword>
<sequence length="48" mass="5475">MFPMPQQVPRQNREFISSTPETNIGFHPDCAASHTCFHVFQVDLVSAR</sequence>
<dbReference type="Proteomes" id="UP000011115">
    <property type="component" value="Unassembled WGS sequence"/>
</dbReference>
<dbReference type="Gramene" id="PGSC0003DMT400087277">
    <property type="protein sequence ID" value="PGSC0003DMT400087277"/>
    <property type="gene ID" value="PGSC0003DMG400036848"/>
</dbReference>
<reference evidence="2" key="1">
    <citation type="journal article" date="2011" name="Nature">
        <title>Genome sequence and analysis of the tuber crop potato.</title>
        <authorList>
            <consortium name="The Potato Genome Sequencing Consortium"/>
        </authorList>
    </citation>
    <scope>NUCLEOTIDE SEQUENCE [LARGE SCALE GENOMIC DNA]</scope>
    <source>
        <strain evidence="2">cv. DM1-3 516 R44</strain>
    </source>
</reference>
<protein>
    <submittedName>
        <fullName evidence="1">Uncharacterized protein</fullName>
    </submittedName>
</protein>
<dbReference type="PaxDb" id="4113-PGSC0003DMT400087277"/>
<evidence type="ECO:0000313" key="2">
    <source>
        <dbReference type="Proteomes" id="UP000011115"/>
    </source>
</evidence>
<accession>M1DDH8</accession>
<dbReference type="AlphaFoldDB" id="M1DDH8"/>
<name>M1DDH8_SOLTU</name>
<dbReference type="EnsemblPlants" id="PGSC0003DMT400087277">
    <property type="protein sequence ID" value="PGSC0003DMT400087277"/>
    <property type="gene ID" value="PGSC0003DMG400036848"/>
</dbReference>
<organism evidence="1 2">
    <name type="scientific">Solanum tuberosum</name>
    <name type="common">Potato</name>
    <dbReference type="NCBI Taxonomy" id="4113"/>
    <lineage>
        <taxon>Eukaryota</taxon>
        <taxon>Viridiplantae</taxon>
        <taxon>Streptophyta</taxon>
        <taxon>Embryophyta</taxon>
        <taxon>Tracheophyta</taxon>
        <taxon>Spermatophyta</taxon>
        <taxon>Magnoliopsida</taxon>
        <taxon>eudicotyledons</taxon>
        <taxon>Gunneridae</taxon>
        <taxon>Pentapetalae</taxon>
        <taxon>asterids</taxon>
        <taxon>lamiids</taxon>
        <taxon>Solanales</taxon>
        <taxon>Solanaceae</taxon>
        <taxon>Solanoideae</taxon>
        <taxon>Solaneae</taxon>
        <taxon>Solanum</taxon>
    </lineage>
</organism>
<dbReference type="InParanoid" id="M1DDH8"/>
<evidence type="ECO:0000313" key="1">
    <source>
        <dbReference type="EnsemblPlants" id="PGSC0003DMT400087277"/>
    </source>
</evidence>